<proteinExistence type="predicted"/>
<dbReference type="PROSITE" id="PS50011">
    <property type="entry name" value="PROTEIN_KINASE_DOM"/>
    <property type="match status" value="1"/>
</dbReference>
<dbReference type="SUPFAM" id="SSF56112">
    <property type="entry name" value="Protein kinase-like (PK-like)"/>
    <property type="match status" value="1"/>
</dbReference>
<feature type="domain" description="Protein kinase" evidence="1">
    <location>
        <begin position="1"/>
        <end position="126"/>
    </location>
</feature>
<name>A0A4V6S1E8_9AGAM</name>
<comment type="caution">
    <text evidence="2">The sequence shown here is derived from an EMBL/GenBank/DDBJ whole genome shotgun (WGS) entry which is preliminary data.</text>
</comment>
<dbReference type="EMBL" id="SGPL01000276">
    <property type="protein sequence ID" value="THH14453.1"/>
    <property type="molecule type" value="Genomic_DNA"/>
</dbReference>
<keyword evidence="3" id="KW-1185">Reference proteome</keyword>
<dbReference type="OrthoDB" id="3138711at2759"/>
<dbReference type="Gene3D" id="1.10.510.10">
    <property type="entry name" value="Transferase(Phosphotransferase) domain 1"/>
    <property type="match status" value="1"/>
</dbReference>
<evidence type="ECO:0000313" key="3">
    <source>
        <dbReference type="Proteomes" id="UP000310158"/>
    </source>
</evidence>
<accession>A0A4V6S1E8</accession>
<sequence length="126" mass="13842">MRVVIPNGENAYILVIEYVEGLTMAQWRQSIAHNNYDGSSSLNPAKQAAMMLLLQNLLIVILESIDAIHNLEVLHGHIREENVIIHPSAALPTQIVFIDFSNGCTSLTPSSAVDEREIAATLFACD</sequence>
<dbReference type="InterPro" id="IPR000719">
    <property type="entry name" value="Prot_kinase_dom"/>
</dbReference>
<organism evidence="2 3">
    <name type="scientific">Bondarzewia mesenterica</name>
    <dbReference type="NCBI Taxonomy" id="1095465"/>
    <lineage>
        <taxon>Eukaryota</taxon>
        <taxon>Fungi</taxon>
        <taxon>Dikarya</taxon>
        <taxon>Basidiomycota</taxon>
        <taxon>Agaricomycotina</taxon>
        <taxon>Agaricomycetes</taxon>
        <taxon>Russulales</taxon>
        <taxon>Bondarzewiaceae</taxon>
        <taxon>Bondarzewia</taxon>
    </lineage>
</organism>
<dbReference type="GO" id="GO:0004672">
    <property type="term" value="F:protein kinase activity"/>
    <property type="evidence" value="ECO:0007669"/>
    <property type="project" value="InterPro"/>
</dbReference>
<dbReference type="AlphaFoldDB" id="A0A4V6S1E8"/>
<gene>
    <name evidence="2" type="ORF">EW146_g5881</name>
</gene>
<evidence type="ECO:0000313" key="2">
    <source>
        <dbReference type="EMBL" id="THH14453.1"/>
    </source>
</evidence>
<dbReference type="InterPro" id="IPR011009">
    <property type="entry name" value="Kinase-like_dom_sf"/>
</dbReference>
<dbReference type="GO" id="GO:0005524">
    <property type="term" value="F:ATP binding"/>
    <property type="evidence" value="ECO:0007669"/>
    <property type="project" value="InterPro"/>
</dbReference>
<reference evidence="2 3" key="1">
    <citation type="submission" date="2019-02" db="EMBL/GenBank/DDBJ databases">
        <title>Genome sequencing of the rare red list fungi Bondarzewia mesenterica.</title>
        <authorList>
            <person name="Buettner E."/>
            <person name="Kellner H."/>
        </authorList>
    </citation>
    <scope>NUCLEOTIDE SEQUENCE [LARGE SCALE GENOMIC DNA]</scope>
    <source>
        <strain evidence="2 3">DSM 108281</strain>
    </source>
</reference>
<dbReference type="Proteomes" id="UP000310158">
    <property type="component" value="Unassembled WGS sequence"/>
</dbReference>
<evidence type="ECO:0000259" key="1">
    <source>
        <dbReference type="PROSITE" id="PS50011"/>
    </source>
</evidence>
<protein>
    <recommendedName>
        <fullName evidence="1">Protein kinase domain-containing protein</fullName>
    </recommendedName>
</protein>